<reference evidence="2 3" key="1">
    <citation type="journal article" date="2020" name="Nature">
        <title>Six reference-quality genomes reveal evolution of bat adaptations.</title>
        <authorList>
            <person name="Jebb D."/>
            <person name="Huang Z."/>
            <person name="Pippel M."/>
            <person name="Hughes G.M."/>
            <person name="Lavrichenko K."/>
            <person name="Devanna P."/>
            <person name="Winkler S."/>
            <person name="Jermiin L.S."/>
            <person name="Skirmuntt E.C."/>
            <person name="Katzourakis A."/>
            <person name="Burkitt-Gray L."/>
            <person name="Ray D.A."/>
            <person name="Sullivan K.A.M."/>
            <person name="Roscito J.G."/>
            <person name="Kirilenko B.M."/>
            <person name="Davalos L.M."/>
            <person name="Corthals A.P."/>
            <person name="Power M.L."/>
            <person name="Jones G."/>
            <person name="Ransome R.D."/>
            <person name="Dechmann D.K.N."/>
            <person name="Locatelli A.G."/>
            <person name="Puechmaille S.J."/>
            <person name="Fedrigo O."/>
            <person name="Jarvis E.D."/>
            <person name="Hiller M."/>
            <person name="Vernes S.C."/>
            <person name="Myers E.W."/>
            <person name="Teeling E.C."/>
        </authorList>
    </citation>
    <scope>NUCLEOTIDE SEQUENCE [LARGE SCALE GENOMIC DNA]</scope>
    <source>
        <strain evidence="2">Bat1K_MPI-CBG_1</strain>
    </source>
</reference>
<feature type="region of interest" description="Disordered" evidence="1">
    <location>
        <begin position="1"/>
        <end position="35"/>
    </location>
</feature>
<evidence type="ECO:0000256" key="1">
    <source>
        <dbReference type="SAM" id="MobiDB-lite"/>
    </source>
</evidence>
<feature type="region of interest" description="Disordered" evidence="1">
    <location>
        <begin position="48"/>
        <end position="123"/>
    </location>
</feature>
<sequence>MGHWRSVRQPGDGYQAPGTWQQRTDPVPVPRGALGSDVIAQVHTTWEGNRTGCGAGLVPWRATREEGQVEAPGEGEPVPGEASGAHGAGTRSQGRKRGWEPRGGGQRGPVEEESGLPTPPALG</sequence>
<dbReference type="EMBL" id="JABVXQ010000002">
    <property type="protein sequence ID" value="KAF6125099.1"/>
    <property type="molecule type" value="Genomic_DNA"/>
</dbReference>
<name>A0A834B9N2_9CHIR</name>
<evidence type="ECO:0000313" key="2">
    <source>
        <dbReference type="EMBL" id="KAF6125099.1"/>
    </source>
</evidence>
<evidence type="ECO:0000313" key="3">
    <source>
        <dbReference type="Proteomes" id="UP000664940"/>
    </source>
</evidence>
<protein>
    <submittedName>
        <fullName evidence="2">Uncharacterized protein</fullName>
    </submittedName>
</protein>
<feature type="compositionally biased region" description="Low complexity" evidence="1">
    <location>
        <begin position="69"/>
        <end position="85"/>
    </location>
</feature>
<gene>
    <name evidence="2" type="ORF">HJG60_009647</name>
</gene>
<organism evidence="2 3">
    <name type="scientific">Phyllostomus discolor</name>
    <name type="common">pale spear-nosed bat</name>
    <dbReference type="NCBI Taxonomy" id="89673"/>
    <lineage>
        <taxon>Eukaryota</taxon>
        <taxon>Metazoa</taxon>
        <taxon>Chordata</taxon>
        <taxon>Craniata</taxon>
        <taxon>Vertebrata</taxon>
        <taxon>Euteleostomi</taxon>
        <taxon>Mammalia</taxon>
        <taxon>Eutheria</taxon>
        <taxon>Laurasiatheria</taxon>
        <taxon>Chiroptera</taxon>
        <taxon>Yangochiroptera</taxon>
        <taxon>Phyllostomidae</taxon>
        <taxon>Phyllostominae</taxon>
        <taxon>Phyllostomus</taxon>
    </lineage>
</organism>
<comment type="caution">
    <text evidence="2">The sequence shown here is derived from an EMBL/GenBank/DDBJ whole genome shotgun (WGS) entry which is preliminary data.</text>
</comment>
<dbReference type="AlphaFoldDB" id="A0A834B9N2"/>
<dbReference type="Proteomes" id="UP000664940">
    <property type="component" value="Unassembled WGS sequence"/>
</dbReference>
<accession>A0A834B9N2</accession>
<proteinExistence type="predicted"/>